<dbReference type="RefSeq" id="WP_147631236.1">
    <property type="nucleotide sequence ID" value="NZ_JAJEQE010000021.1"/>
</dbReference>
<dbReference type="Gene3D" id="1.10.10.2520">
    <property type="entry name" value="Cell wall hydrolase SleB, domain 1"/>
    <property type="match status" value="1"/>
</dbReference>
<keyword evidence="3" id="KW-0378">Hydrolase</keyword>
<dbReference type="Pfam" id="PF07486">
    <property type="entry name" value="Hydrolase_2"/>
    <property type="match status" value="1"/>
</dbReference>
<dbReference type="GO" id="GO:0016787">
    <property type="term" value="F:hydrolase activity"/>
    <property type="evidence" value="ECO:0007669"/>
    <property type="project" value="UniProtKB-KW"/>
</dbReference>
<evidence type="ECO:0000259" key="2">
    <source>
        <dbReference type="Pfam" id="PF07486"/>
    </source>
</evidence>
<reference evidence="3 4" key="1">
    <citation type="submission" date="2021-10" db="EMBL/GenBank/DDBJ databases">
        <title>Anaerobic single-cell dispensing facilitates the cultivation of human gut bacteria.</title>
        <authorList>
            <person name="Afrizal A."/>
        </authorList>
    </citation>
    <scope>NUCLEOTIDE SEQUENCE [LARGE SCALE GENOMIC DNA]</scope>
    <source>
        <strain evidence="3 4">CLA-AA-H246</strain>
    </source>
</reference>
<accession>A0ABS8EWI1</accession>
<proteinExistence type="predicted"/>
<name>A0ABS8EWI1_9FIRM</name>
<dbReference type="EMBL" id="JAJEQE010000021">
    <property type="protein sequence ID" value="MCC2149129.1"/>
    <property type="molecule type" value="Genomic_DNA"/>
</dbReference>
<feature type="domain" description="Cell wall hydrolase SleB" evidence="2">
    <location>
        <begin position="177"/>
        <end position="280"/>
    </location>
</feature>
<evidence type="ECO:0000313" key="3">
    <source>
        <dbReference type="EMBL" id="MCC2149129.1"/>
    </source>
</evidence>
<keyword evidence="4" id="KW-1185">Reference proteome</keyword>
<dbReference type="InterPro" id="IPR042047">
    <property type="entry name" value="SleB_dom1"/>
</dbReference>
<evidence type="ECO:0000256" key="1">
    <source>
        <dbReference type="SAM" id="Phobius"/>
    </source>
</evidence>
<keyword evidence="1" id="KW-1133">Transmembrane helix</keyword>
<protein>
    <submittedName>
        <fullName evidence="3">Cell wall hydrolase</fullName>
    </submittedName>
</protein>
<keyword evidence="1" id="KW-0812">Transmembrane</keyword>
<evidence type="ECO:0000313" key="4">
    <source>
        <dbReference type="Proteomes" id="UP001299235"/>
    </source>
</evidence>
<dbReference type="InterPro" id="IPR011105">
    <property type="entry name" value="Cell_wall_hydrolase_SleB"/>
</dbReference>
<keyword evidence="1" id="KW-0472">Membrane</keyword>
<comment type="caution">
    <text evidence="3">The sequence shown here is derived from an EMBL/GenBank/DDBJ whole genome shotgun (WGS) entry which is preliminary data.</text>
</comment>
<feature type="transmembrane region" description="Helical" evidence="1">
    <location>
        <begin position="31"/>
        <end position="51"/>
    </location>
</feature>
<gene>
    <name evidence="3" type="ORF">LKD42_07650</name>
</gene>
<organism evidence="3 4">
    <name type="scientific">Hominisplanchenecus faecis</name>
    <dbReference type="NCBI Taxonomy" id="2885351"/>
    <lineage>
        <taxon>Bacteria</taxon>
        <taxon>Bacillati</taxon>
        <taxon>Bacillota</taxon>
        <taxon>Clostridia</taxon>
        <taxon>Lachnospirales</taxon>
        <taxon>Lachnospiraceae</taxon>
        <taxon>Hominisplanchenecus</taxon>
    </lineage>
</organism>
<sequence>MWLLGVILDNICGFFKVCFSRTLSKQIYRNCAVLMTGTVVVAVLVFTAGSFTGGGKNQVYAVKASRNAEEAGEGEDVKEEELQAGLMGIVASVNKLEAYSQAADGVDLETANQEILAGTSRIRKNALYQKYVEECAKNIGSIGYYAQQKVLENQMDGNDYYTLLQIVEAEATGGDIKSKILIANVVLNRVKDSRFPDTIYDVVWQTAGGSPQFSPTDDGRIYTVSITDDTIEAVDRALAGEDYSQGALFFAARASAEAQNMVWFDQNLVQMFEYGGHEFFCFADE</sequence>
<dbReference type="Proteomes" id="UP001299235">
    <property type="component" value="Unassembled WGS sequence"/>
</dbReference>